<dbReference type="GeneID" id="66453891"/>
<dbReference type="EMBL" id="MVGJ01000049">
    <property type="protein sequence ID" value="OOL82431.1"/>
    <property type="molecule type" value="Genomic_DNA"/>
</dbReference>
<evidence type="ECO:0000313" key="19">
    <source>
        <dbReference type="Proteomes" id="UP000249070"/>
    </source>
</evidence>
<evidence type="ECO:0000313" key="2">
    <source>
        <dbReference type="EMBL" id="KAB7576649.1"/>
    </source>
</evidence>
<dbReference type="EMBL" id="WEFP01000001">
    <property type="protein sequence ID" value="KAB7576649.1"/>
    <property type="molecule type" value="Genomic_DNA"/>
</dbReference>
<reference evidence="3 14" key="2">
    <citation type="submission" date="2016-01" db="EMBL/GenBank/DDBJ databases">
        <title>Molecular Mechanisms for transfer of large genomic segments between Enterococcus faecium strains.</title>
        <authorList>
            <person name="Garcia-Solache M.A."/>
            <person name="Lebreton F."/>
            <person name="Mclaughlin R.E."/>
            <person name="Whiteaker J.D."/>
            <person name="Gilmore M.S."/>
            <person name="Rice L.B."/>
        </authorList>
    </citation>
    <scope>NUCLEOTIDE SEQUENCE [LARGE SCALE GENOMIC DNA]</scope>
    <source>
        <strain evidence="3 14">D344RRF x C68</strain>
    </source>
</reference>
<evidence type="ECO:0000313" key="8">
    <source>
        <dbReference type="EMBL" id="OTO00272.1"/>
    </source>
</evidence>
<dbReference type="EMBL" id="PCGC01000015">
    <property type="protein sequence ID" value="PHL21486.1"/>
    <property type="molecule type" value="Genomic_DNA"/>
</dbReference>
<dbReference type="EMBL" id="LEQJ01000024">
    <property type="protein sequence ID" value="RBS25662.1"/>
    <property type="molecule type" value="Genomic_DNA"/>
</dbReference>
<comment type="caution">
    <text evidence="3">The sequence shown here is derived from an EMBL/GenBank/DDBJ whole genome shotgun (WGS) entry which is preliminary data.</text>
</comment>
<evidence type="ECO:0000313" key="15">
    <source>
        <dbReference type="Proteomes" id="UP000183509"/>
    </source>
</evidence>
<dbReference type="Proteomes" id="UP000191171">
    <property type="component" value="Unassembled WGS sequence"/>
</dbReference>
<evidence type="ECO:0000313" key="9">
    <source>
        <dbReference type="EMBL" id="PHL21486.1"/>
    </source>
</evidence>
<gene>
    <name evidence="8" type="ORF">A5804_001780</name>
    <name evidence="3" type="ORF">AWT83_14625</name>
    <name evidence="7" type="ORF">B1P95_09325</name>
    <name evidence="9" type="ORF">CQR37_08000</name>
    <name evidence="12" type="ORF">CYQ77_06050</name>
    <name evidence="10" type="ORF">DKP91_10060</name>
    <name evidence="13" type="ORF">DTPHA_602566</name>
    <name evidence="11" type="ORF">EB12_02781</name>
    <name evidence="2" type="ORF">GBM73_04695</name>
    <name evidence="4" type="ORF">KYX88_08360</name>
    <name evidence="5" type="ORF">M3X98_08000</name>
    <name evidence="6" type="ORF">P6Z85_03790</name>
</gene>
<protein>
    <submittedName>
        <fullName evidence="7">DUF2929 domain-containing protein</fullName>
    </submittedName>
    <submittedName>
        <fullName evidence="2">DUF2929 family protein</fullName>
    </submittedName>
    <submittedName>
        <fullName evidence="4">YjzD family protein</fullName>
    </submittedName>
</protein>
<keyword evidence="1" id="KW-1133">Transmembrane helix</keyword>
<proteinExistence type="predicted"/>
<dbReference type="OMA" id="YLITIIW"/>
<reference evidence="4" key="10">
    <citation type="journal article" date="2022" name="J. Anim. Sci.">
        <title>Whole genome sequence analyses-based assessment of virulence potential and antimicrobial susceptibilities and resistance of Enterococcus faecium strains isolated from commercial swine and cattle probiotic products.</title>
        <authorList>
            <person name="Shridhar P.B."/>
            <person name="Amachawadi R.G."/>
            <person name="Tokach M."/>
            <person name="Patel I."/>
            <person name="Gangiredla J."/>
            <person name="Mammel M."/>
            <person name="Nagaraja T.G."/>
        </authorList>
    </citation>
    <scope>NUCLEOTIDE SEQUENCE</scope>
    <source>
        <strain evidence="4">EF215</strain>
    </source>
</reference>
<dbReference type="EMBL" id="FKLM01000066">
    <property type="protein sequence ID" value="SAM52479.1"/>
    <property type="molecule type" value="Genomic_DNA"/>
</dbReference>
<evidence type="ECO:0000313" key="18">
    <source>
        <dbReference type="Proteomes" id="UP000224303"/>
    </source>
</evidence>
<reference evidence="9 18" key="6">
    <citation type="submission" date="2017-10" db="EMBL/GenBank/DDBJ databases">
        <title>Draft genomes of the Enterococcus faecium isolated from human feces before and after Helicobacter pylori eradication therapy.</title>
        <authorList>
            <person name="Prianichniikov N.A."/>
            <person name="Glushchenko O.E."/>
            <person name="Malakhova M.V."/>
        </authorList>
    </citation>
    <scope>NUCLEOTIDE SEQUENCE [LARGE SCALE GENOMIC DNA]</scope>
    <source>
        <strain evidence="9 18">Hp_5-7</strain>
    </source>
</reference>
<dbReference type="Pfam" id="PF11151">
    <property type="entry name" value="DUF2929"/>
    <property type="match status" value="1"/>
</dbReference>
<reference evidence="8 17" key="5">
    <citation type="submission" date="2017-05" db="EMBL/GenBank/DDBJ databases">
        <title>The Genome Sequence of Enterococcus faecium 6F2_DIV0138.</title>
        <authorList>
            <consortium name="The Broad Institute Genomics Platform"/>
            <consortium name="The Broad Institute Genomic Center for Infectious Diseases"/>
            <person name="Earl A."/>
            <person name="Manson A."/>
            <person name="Schwartman J."/>
            <person name="Gilmore M."/>
            <person name="Abouelleil A."/>
            <person name="Cao P."/>
            <person name="Chapman S."/>
            <person name="Cusick C."/>
            <person name="Shea T."/>
            <person name="Young S."/>
            <person name="Neafsey D."/>
            <person name="Nusbaum C."/>
            <person name="Birren B."/>
        </authorList>
    </citation>
    <scope>NUCLEOTIDE SEQUENCE [LARGE SCALE GENOMIC DNA]</scope>
    <source>
        <strain evidence="8 17">6F2_DIV0138</strain>
    </source>
</reference>
<feature type="transmembrane region" description="Helical" evidence="1">
    <location>
        <begin position="32"/>
        <end position="52"/>
    </location>
</feature>
<keyword evidence="1" id="KW-0472">Membrane</keyword>
<evidence type="ECO:0000313" key="13">
    <source>
        <dbReference type="EMBL" id="SAM52479.1"/>
    </source>
</evidence>
<dbReference type="Proteomes" id="UP000253144">
    <property type="component" value="Unassembled WGS sequence"/>
</dbReference>
<dbReference type="Proteomes" id="UP000469871">
    <property type="component" value="Unassembled WGS sequence"/>
</dbReference>
<evidence type="ECO:0000313" key="17">
    <source>
        <dbReference type="Proteomes" id="UP000194737"/>
    </source>
</evidence>
<dbReference type="EMBL" id="NGLB01000001">
    <property type="protein sequence ID" value="OTO00272.1"/>
    <property type="molecule type" value="Genomic_DNA"/>
</dbReference>
<reference evidence="7 16" key="4">
    <citation type="submission" date="2017-02" db="EMBL/GenBank/DDBJ databases">
        <title>Clonality and virulence of isolates of VRE in Hematopoietic Stem Cell Transplanted (HSCT) patients.</title>
        <authorList>
            <person name="Marchi A.P."/>
            <person name="Martins R.C."/>
            <person name="Marie S.K."/>
            <person name="Levin A.S."/>
            <person name="Costa S.F."/>
        </authorList>
    </citation>
    <scope>NUCLEOTIDE SEQUENCE [LARGE SCALE GENOMIC DNA]</scope>
    <source>
        <strain evidence="7 16">LIM1759</strain>
    </source>
</reference>
<evidence type="ECO:0000313" key="16">
    <source>
        <dbReference type="Proteomes" id="UP000191171"/>
    </source>
</evidence>
<dbReference type="STRING" id="1352.AL014_04085"/>
<reference evidence="5" key="11">
    <citation type="submission" date="2022-05" db="EMBL/GenBank/DDBJ databases">
        <title>Draft genome sequences of Clostridium perfringens strains isolated from Peru.</title>
        <authorList>
            <person name="Hurtado R."/>
            <person name="Lima L."/>
            <person name="Sousa T."/>
            <person name="Jaiswal A.K."/>
            <person name="Tiwari S."/>
            <person name="Maturrano L."/>
            <person name="Brenig B."/>
            <person name="Azevedo V."/>
        </authorList>
    </citation>
    <scope>NUCLEOTIDE SEQUENCE</scope>
    <source>
        <strain evidence="5">CP4</strain>
    </source>
</reference>
<evidence type="ECO:0000313" key="6">
    <source>
        <dbReference type="EMBL" id="MDT2369312.1"/>
    </source>
</evidence>
<sequence length="61" mass="6488">MRYIVTLFWAVVLGQVVGYIGAALTSGTYDFTLTTIISFIAGVIILLIGAVAPRKETSAHS</sequence>
<reference evidence="12 21" key="7">
    <citation type="submission" date="2017-12" db="EMBL/GenBank/DDBJ databases">
        <title>A pool of 800 enterococci isolated from chicken carcass rinse samples from New Zealand.</title>
        <authorList>
            <person name="Zhang J."/>
            <person name="Rogers L."/>
            <person name="Midwinter A."/>
            <person name="French N."/>
        </authorList>
    </citation>
    <scope>NUCLEOTIDE SEQUENCE [LARGE SCALE GENOMIC DNA]</scope>
    <source>
        <strain evidence="12 21">EN697</strain>
    </source>
</reference>
<dbReference type="Proteomes" id="UP000249070">
    <property type="component" value="Unassembled WGS sequence"/>
</dbReference>
<reference evidence="6" key="12">
    <citation type="submission" date="2023-03" db="EMBL/GenBank/DDBJ databases">
        <authorList>
            <person name="Shen W."/>
            <person name="Cai J."/>
        </authorList>
    </citation>
    <scope>NUCLEOTIDE SEQUENCE</scope>
    <source>
        <strain evidence="6">B1010-2</strain>
    </source>
</reference>
<evidence type="ECO:0000256" key="1">
    <source>
        <dbReference type="SAM" id="Phobius"/>
    </source>
</evidence>
<reference evidence="11 20" key="1">
    <citation type="submission" date="2015-06" db="EMBL/GenBank/DDBJ databases">
        <title>The Genome Sequence of Enterococcus faecium 131EA1.</title>
        <authorList>
            <consortium name="The Broad Institute Genomics Platform"/>
            <consortium name="The Broad Institute Genome Sequencing Center for Infectious Disease"/>
            <person name="Earl A.M."/>
            <person name="Van Tyne D."/>
            <person name="Lebreton F."/>
            <person name="Saavedra J.T."/>
            <person name="Gilmore M.S."/>
            <person name="Manson Mcguire A."/>
            <person name="Clock S."/>
            <person name="Crupain M."/>
            <person name="Rangan U."/>
            <person name="Young S."/>
            <person name="Abouelleil A."/>
            <person name="Cao P."/>
            <person name="Chapman S.B."/>
            <person name="Griggs A."/>
            <person name="Priest M."/>
            <person name="Shea T."/>
            <person name="Wortman J."/>
            <person name="Nusbaum C."/>
            <person name="Birren B."/>
        </authorList>
    </citation>
    <scope>NUCLEOTIDE SEQUENCE [LARGE SCALE GENOMIC DNA]</scope>
    <source>
        <strain evidence="11 20">131EA1</strain>
    </source>
</reference>
<keyword evidence="1" id="KW-0812">Transmembrane</keyword>
<reference evidence="2 22" key="9">
    <citation type="submission" date="2019-10" db="EMBL/GenBank/DDBJ databases">
        <title>Evolutionary dynamics of vancomycin-resistant Enterococcus faecium during gastrointestinal tract colonization and bloodstream infection in immunocompromised pediatric patients.</title>
        <authorList>
            <person name="Chilambi G.S."/>
            <person name="Nordstrom H.R."/>
            <person name="Evans D.R."/>
            <person name="Ferrolino J."/>
            <person name="Hayden R.T."/>
            <person name="Maron G.M."/>
            <person name="Vo A.N."/>
            <person name="Gilmore M.S."/>
            <person name="Wolf J."/>
            <person name="Rosch J.W."/>
            <person name="Van Tyne D."/>
        </authorList>
    </citation>
    <scope>NUCLEOTIDE SEQUENCE [LARGE SCALE GENOMIC DNA]</scope>
    <source>
        <strain evidence="2 22">VRECG27</strain>
    </source>
</reference>
<dbReference type="EMBL" id="JAMWMK010000011">
    <property type="protein sequence ID" value="MDC4247996.1"/>
    <property type="molecule type" value="Genomic_DNA"/>
</dbReference>
<dbReference type="Proteomes" id="UP001141166">
    <property type="component" value="Unassembled WGS sequence"/>
</dbReference>
<reference evidence="10 19" key="8">
    <citation type="submission" date="2018-05" db="EMBL/GenBank/DDBJ databases">
        <title>Vancomycin-resistant Enterococcus faecium strain from Chelyabinsk, Russia.</title>
        <authorList>
            <person name="Gostev V."/>
            <person name="Goncharov A."/>
            <person name="Kolodzhieva V."/>
            <person name="Suvorov A."/>
            <person name="Sidorenko S."/>
            <person name="Zueva L."/>
        </authorList>
    </citation>
    <scope>NUCLEOTIDE SEQUENCE [LARGE SCALE GENOMIC DNA]</scope>
    <source>
        <strain evidence="10 19">20</strain>
    </source>
</reference>
<evidence type="ECO:0000313" key="10">
    <source>
        <dbReference type="EMBL" id="PZM55327.1"/>
    </source>
</evidence>
<dbReference type="Proteomes" id="UP000194737">
    <property type="component" value="Unassembled WGS sequence"/>
</dbReference>
<evidence type="ECO:0000313" key="22">
    <source>
        <dbReference type="Proteomes" id="UP000469871"/>
    </source>
</evidence>
<dbReference type="Proteomes" id="UP000224303">
    <property type="component" value="Unassembled WGS sequence"/>
</dbReference>
<name>A0A133CGE1_ENTFC</name>
<evidence type="ECO:0000313" key="11">
    <source>
        <dbReference type="EMBL" id="RBS25662.1"/>
    </source>
</evidence>
<organism evidence="3 14">
    <name type="scientific">Enterococcus faecium</name>
    <name type="common">Streptococcus faecium</name>
    <dbReference type="NCBI Taxonomy" id="1352"/>
    <lineage>
        <taxon>Bacteria</taxon>
        <taxon>Bacillati</taxon>
        <taxon>Bacillota</taxon>
        <taxon>Bacilli</taxon>
        <taxon>Lactobacillales</taxon>
        <taxon>Enterococcaceae</taxon>
        <taxon>Enterococcus</taxon>
    </lineage>
</organism>
<dbReference type="EMBL" id="QHGU01000049">
    <property type="protein sequence ID" value="PZM55327.1"/>
    <property type="molecule type" value="Genomic_DNA"/>
</dbReference>
<evidence type="ECO:0000313" key="3">
    <source>
        <dbReference type="EMBL" id="KWX16728.1"/>
    </source>
</evidence>
<reference evidence="13 15" key="3">
    <citation type="submission" date="2016-04" db="EMBL/GenBank/DDBJ databases">
        <authorList>
            <person name="Millard A."/>
        </authorList>
    </citation>
    <scope>NUCLEOTIDE SEQUENCE [LARGE SCALE GENOMIC DNA]</scope>
    <source>
        <strain evidence="13">Isolate 22</strain>
    </source>
</reference>
<dbReference type="Proteomes" id="UP001260956">
    <property type="component" value="Unassembled WGS sequence"/>
</dbReference>
<dbReference type="RefSeq" id="WP_002295359.1">
    <property type="nucleotide sequence ID" value="NZ_AP019394.1"/>
</dbReference>
<dbReference type="EMBL" id="PJVH01000014">
    <property type="protein sequence ID" value="RXU89494.1"/>
    <property type="molecule type" value="Genomic_DNA"/>
</dbReference>
<dbReference type="Proteomes" id="UP001139644">
    <property type="component" value="Unassembled WGS sequence"/>
</dbReference>
<evidence type="ECO:0000313" key="14">
    <source>
        <dbReference type="Proteomes" id="UP000070452"/>
    </source>
</evidence>
<dbReference type="Proteomes" id="UP000183509">
    <property type="component" value="Unassembled WGS sequence"/>
</dbReference>
<dbReference type="PATRIC" id="fig|1352.1358.peg.2171"/>
<dbReference type="AlphaFoldDB" id="A0A133CGE1"/>
<dbReference type="EMBL" id="JAIFOC010000062">
    <property type="protein sequence ID" value="MBX4222827.1"/>
    <property type="molecule type" value="Genomic_DNA"/>
</dbReference>
<dbReference type="Proteomes" id="UP000070452">
    <property type="component" value="Unassembled WGS sequence"/>
</dbReference>
<dbReference type="InterPro" id="IPR021324">
    <property type="entry name" value="DUF2929"/>
</dbReference>
<evidence type="ECO:0000313" key="20">
    <source>
        <dbReference type="Proteomes" id="UP000253144"/>
    </source>
</evidence>
<evidence type="ECO:0000313" key="7">
    <source>
        <dbReference type="EMBL" id="OOL82431.1"/>
    </source>
</evidence>
<evidence type="ECO:0000313" key="21">
    <source>
        <dbReference type="Proteomes" id="UP000289562"/>
    </source>
</evidence>
<accession>A0A133CGE1</accession>
<evidence type="ECO:0000313" key="12">
    <source>
        <dbReference type="EMBL" id="RXU89494.1"/>
    </source>
</evidence>
<evidence type="ECO:0000313" key="4">
    <source>
        <dbReference type="EMBL" id="MBX4222827.1"/>
    </source>
</evidence>
<dbReference type="EMBL" id="JARPTX010000008">
    <property type="protein sequence ID" value="MDT2369312.1"/>
    <property type="molecule type" value="Genomic_DNA"/>
</dbReference>
<dbReference type="Proteomes" id="UP000289562">
    <property type="component" value="Unassembled WGS sequence"/>
</dbReference>
<evidence type="ECO:0000313" key="5">
    <source>
        <dbReference type="EMBL" id="MDC4247996.1"/>
    </source>
</evidence>
<dbReference type="EMBL" id="LRHK01000005">
    <property type="protein sequence ID" value="KWX16728.1"/>
    <property type="molecule type" value="Genomic_DNA"/>
</dbReference>